<name>A0A2V0QGF9_PSESF</name>
<gene>
    <name evidence="1" type="ORF">KPSA1_01040</name>
</gene>
<dbReference type="AlphaFoldDB" id="A0A2V0QGF9"/>
<comment type="caution">
    <text evidence="1">The sequence shown here is derived from an EMBL/GenBank/DDBJ whole genome shotgun (WGS) entry which is preliminary data.</text>
</comment>
<reference evidence="1 2" key="1">
    <citation type="submission" date="2018-04" db="EMBL/GenBank/DDBJ databases">
        <title>Draft genome sequence of Pseudomonas syringae pv. actinidiae biovar 1 strains isolated from kiwifruit in Kagawa prefecture.</title>
        <authorList>
            <person name="Tabuchi M."/>
            <person name="Saito M."/>
            <person name="Fujiwara S."/>
            <person name="Sasa N."/>
            <person name="Akimitsu K."/>
            <person name="Gomi K."/>
            <person name="Konishi-Sugita S."/>
            <person name="Hamano K."/>
            <person name="Kataoka I."/>
        </authorList>
    </citation>
    <scope>NUCLEOTIDE SEQUENCE [LARGE SCALE GENOMIC DNA]</scope>
    <source>
        <strain evidence="1 2">MAFF212206</strain>
    </source>
</reference>
<evidence type="ECO:0000313" key="1">
    <source>
        <dbReference type="EMBL" id="GBH07680.1"/>
    </source>
</evidence>
<dbReference type="EMBL" id="BGJZ01000042">
    <property type="protein sequence ID" value="GBH07680.1"/>
    <property type="molecule type" value="Genomic_DNA"/>
</dbReference>
<evidence type="ECO:0000313" key="2">
    <source>
        <dbReference type="Proteomes" id="UP000247480"/>
    </source>
</evidence>
<proteinExistence type="predicted"/>
<protein>
    <submittedName>
        <fullName evidence="1">Uncharacterized protein</fullName>
    </submittedName>
</protein>
<dbReference type="Proteomes" id="UP000247480">
    <property type="component" value="Unassembled WGS sequence"/>
</dbReference>
<organism evidence="1 2">
    <name type="scientific">Pseudomonas syringae pv. actinidiae</name>
    <dbReference type="NCBI Taxonomy" id="103796"/>
    <lineage>
        <taxon>Bacteria</taxon>
        <taxon>Pseudomonadati</taxon>
        <taxon>Pseudomonadota</taxon>
        <taxon>Gammaproteobacteria</taxon>
        <taxon>Pseudomonadales</taxon>
        <taxon>Pseudomonadaceae</taxon>
        <taxon>Pseudomonas</taxon>
        <taxon>Pseudomonas syringae</taxon>
    </lineage>
</organism>
<accession>A0A2V0QGF9</accession>
<sequence length="79" mass="8519">MAGGGDLEFIAGQEVHGQSADFLAAIIGDRKCFAVLAFLRIHFLLPSKILRSISKARKVVGVSHTCLPINTHSHPRLPS</sequence>